<dbReference type="GO" id="GO:0003676">
    <property type="term" value="F:nucleic acid binding"/>
    <property type="evidence" value="ECO:0007669"/>
    <property type="project" value="InterPro"/>
</dbReference>
<comment type="caution">
    <text evidence="1">The sequence shown here is derived from an EMBL/GenBank/DDBJ whole genome shotgun (WGS) entry which is preliminary data.</text>
</comment>
<dbReference type="InterPro" id="IPR036397">
    <property type="entry name" value="RNaseH_sf"/>
</dbReference>
<protein>
    <recommendedName>
        <fullName evidence="3">Tc1-like transposase DDE domain-containing protein</fullName>
    </recommendedName>
</protein>
<dbReference type="OrthoDB" id="167139at2759"/>
<reference evidence="1 2" key="1">
    <citation type="journal article" date="2014" name="Genome Biol. Evol.">
        <title>The secreted proteins of Achlya hypogyna and Thraustotheca clavata identify the ancestral oomycete secretome and reveal gene acquisitions by horizontal gene transfer.</title>
        <authorList>
            <person name="Misner I."/>
            <person name="Blouin N."/>
            <person name="Leonard G."/>
            <person name="Richards T.A."/>
            <person name="Lane C.E."/>
        </authorList>
    </citation>
    <scope>NUCLEOTIDE SEQUENCE [LARGE SCALE GENOMIC DNA]</scope>
    <source>
        <strain evidence="1 2">ATCC 48635</strain>
    </source>
</reference>
<dbReference type="AlphaFoldDB" id="A0A1V9YSW8"/>
<name>A0A1V9YSW8_ACHHY</name>
<dbReference type="Gene3D" id="3.30.420.10">
    <property type="entry name" value="Ribonuclease H-like superfamily/Ribonuclease H"/>
    <property type="match status" value="1"/>
</dbReference>
<organism evidence="1 2">
    <name type="scientific">Achlya hypogyna</name>
    <name type="common">Oomycete</name>
    <name type="synonym">Protoachlya hypogyna</name>
    <dbReference type="NCBI Taxonomy" id="1202772"/>
    <lineage>
        <taxon>Eukaryota</taxon>
        <taxon>Sar</taxon>
        <taxon>Stramenopiles</taxon>
        <taxon>Oomycota</taxon>
        <taxon>Saprolegniomycetes</taxon>
        <taxon>Saprolegniales</taxon>
        <taxon>Achlyaceae</taxon>
        <taxon>Achlya</taxon>
    </lineage>
</organism>
<evidence type="ECO:0000313" key="1">
    <source>
        <dbReference type="EMBL" id="OQR88919.1"/>
    </source>
</evidence>
<dbReference type="Proteomes" id="UP000243579">
    <property type="component" value="Unassembled WGS sequence"/>
</dbReference>
<evidence type="ECO:0008006" key="3">
    <source>
        <dbReference type="Google" id="ProtNLM"/>
    </source>
</evidence>
<sequence>MGQPRSLNERELRQMVCTAATGDYLAVQLKDTLALLCSVRTVRRILYQNKLAVLVGSQKSADYILTLGEYLITFIHLDYGTEYELQQDNVPIHVSRETKEFMREMDIKTYTWPARSPDLEISTCRHNQIKHITF</sequence>
<dbReference type="STRING" id="1202772.A0A1V9YSW8"/>
<gene>
    <name evidence="1" type="ORF">ACHHYP_20283</name>
</gene>
<accession>A0A1V9YSW8</accession>
<proteinExistence type="predicted"/>
<keyword evidence="2" id="KW-1185">Reference proteome</keyword>
<dbReference type="EMBL" id="JNBR01001023">
    <property type="protein sequence ID" value="OQR88919.1"/>
    <property type="molecule type" value="Genomic_DNA"/>
</dbReference>
<evidence type="ECO:0000313" key="2">
    <source>
        <dbReference type="Proteomes" id="UP000243579"/>
    </source>
</evidence>